<evidence type="ECO:0000313" key="1">
    <source>
        <dbReference type="EMBL" id="ALO26583.1"/>
    </source>
</evidence>
<dbReference type="AlphaFoldDB" id="A0A0S2ISE9"/>
<evidence type="ECO:0000313" key="2">
    <source>
        <dbReference type="Proteomes" id="UP000058857"/>
    </source>
</evidence>
<name>A0A0S2ISE9_LEPBO</name>
<dbReference type="Proteomes" id="UP000058857">
    <property type="component" value="Chromosome 1"/>
</dbReference>
<reference evidence="1 2" key="1">
    <citation type="journal article" date="2015" name="PLoS Negl. Trop. Dis.">
        <title>Distribution of Plasmids in Distinct Leptospira Pathogenic Species.</title>
        <authorList>
            <person name="Wang Y."/>
            <person name="Zhuang X."/>
            <person name="Zhong Y."/>
            <person name="Zhang C."/>
            <person name="Zhang Y."/>
            <person name="Zeng L."/>
            <person name="Zhu Y."/>
            <person name="He P."/>
            <person name="Dong K."/>
            <person name="Pal U."/>
            <person name="Guo X."/>
            <person name="Qin J."/>
        </authorList>
    </citation>
    <scope>NUCLEOTIDE SEQUENCE [LARGE SCALE GENOMIC DNA]</scope>
    <source>
        <strain evidence="1 2">56604</strain>
    </source>
</reference>
<accession>A0A0S2ISE9</accession>
<gene>
    <name evidence="1" type="ORF">LBBP_02334</name>
</gene>
<dbReference type="PATRIC" id="fig|280505.15.peg.2282"/>
<dbReference type="EMBL" id="CP012029">
    <property type="protein sequence ID" value="ALO26583.1"/>
    <property type="molecule type" value="Genomic_DNA"/>
</dbReference>
<organism evidence="1">
    <name type="scientific">Leptospira borgpetersenii serovar Ballum</name>
    <dbReference type="NCBI Taxonomy" id="280505"/>
    <lineage>
        <taxon>Bacteria</taxon>
        <taxon>Pseudomonadati</taxon>
        <taxon>Spirochaetota</taxon>
        <taxon>Spirochaetia</taxon>
        <taxon>Leptospirales</taxon>
        <taxon>Leptospiraceae</taxon>
        <taxon>Leptospira</taxon>
    </lineage>
</organism>
<proteinExistence type="predicted"/>
<sequence length="38" mass="4648">MFVKGLREYSRNRKYRRKAYTDRNLIRKGTFGVFIGHI</sequence>
<protein>
    <submittedName>
        <fullName evidence="1">Uncharacterized protein</fullName>
    </submittedName>
</protein>